<reference evidence="3" key="1">
    <citation type="journal article" date="2019" name="Int. J. Syst. Evol. Microbiol.">
        <title>The Global Catalogue of Microorganisms (GCM) 10K type strain sequencing project: providing services to taxonomists for standard genome sequencing and annotation.</title>
        <authorList>
            <consortium name="The Broad Institute Genomics Platform"/>
            <consortium name="The Broad Institute Genome Sequencing Center for Infectious Disease"/>
            <person name="Wu L."/>
            <person name="Ma J."/>
        </authorList>
    </citation>
    <scope>NUCLEOTIDE SEQUENCE [LARGE SCALE GENOMIC DNA]</scope>
    <source>
        <strain evidence="3">CGMCC 4.7329</strain>
    </source>
</reference>
<keyword evidence="3" id="KW-1185">Reference proteome</keyword>
<feature type="compositionally biased region" description="Basic and acidic residues" evidence="1">
    <location>
        <begin position="150"/>
        <end position="162"/>
    </location>
</feature>
<evidence type="ECO:0000313" key="2">
    <source>
        <dbReference type="EMBL" id="GGN75776.1"/>
    </source>
</evidence>
<proteinExistence type="predicted"/>
<evidence type="ECO:0000256" key="1">
    <source>
        <dbReference type="SAM" id="MobiDB-lite"/>
    </source>
</evidence>
<accession>A0ABQ2KA02</accession>
<organism evidence="2 3">
    <name type="scientific">Nocardia rhizosphaerihabitans</name>
    <dbReference type="NCBI Taxonomy" id="1691570"/>
    <lineage>
        <taxon>Bacteria</taxon>
        <taxon>Bacillati</taxon>
        <taxon>Actinomycetota</taxon>
        <taxon>Actinomycetes</taxon>
        <taxon>Mycobacteriales</taxon>
        <taxon>Nocardiaceae</taxon>
        <taxon>Nocardia</taxon>
    </lineage>
</organism>
<sequence length="162" mass="18369">MNPPEPIHDLARGDIGISRQLSRALRVLMDNATEPRLKNELRGILEGKGSARELLHSEAFNLVVDQTMPATMNQFADMTDEQRQRLAEQGEADLARLRSQPLPDEFRTEPVADQPPPPAPAPATNIVVPGTRRPNRERIVTPDDEDEDDRYFRERNQRGWLA</sequence>
<feature type="region of interest" description="Disordered" evidence="1">
    <location>
        <begin position="95"/>
        <end position="162"/>
    </location>
</feature>
<dbReference type="EMBL" id="BMNE01000002">
    <property type="protein sequence ID" value="GGN75776.1"/>
    <property type="molecule type" value="Genomic_DNA"/>
</dbReference>
<name>A0ABQ2KA02_9NOCA</name>
<gene>
    <name evidence="2" type="ORF">GCM10011610_20420</name>
</gene>
<comment type="caution">
    <text evidence="2">The sequence shown here is derived from an EMBL/GenBank/DDBJ whole genome shotgun (WGS) entry which is preliminary data.</text>
</comment>
<dbReference type="RefSeq" id="WP_189026394.1">
    <property type="nucleotide sequence ID" value="NZ_BMNE01000002.1"/>
</dbReference>
<evidence type="ECO:0000313" key="3">
    <source>
        <dbReference type="Proteomes" id="UP000658127"/>
    </source>
</evidence>
<dbReference type="Proteomes" id="UP000658127">
    <property type="component" value="Unassembled WGS sequence"/>
</dbReference>
<protein>
    <submittedName>
        <fullName evidence="2">Uncharacterized protein</fullName>
    </submittedName>
</protein>